<dbReference type="AlphaFoldDB" id="A0A5B8XLB8"/>
<protein>
    <submittedName>
        <fullName evidence="1">Uncharacterized protein</fullName>
    </submittedName>
</protein>
<evidence type="ECO:0000313" key="2">
    <source>
        <dbReference type="Proteomes" id="UP000321595"/>
    </source>
</evidence>
<proteinExistence type="predicted"/>
<name>A0A5B8XLB8_9DELT</name>
<dbReference type="OrthoDB" id="5540656at2"/>
<dbReference type="Proteomes" id="UP000321595">
    <property type="component" value="Chromosome"/>
</dbReference>
<sequence>MKRLIPILILASGCVGTDVGNPQDKNDVDVTITLETDFQTTTQTLEAEGFSIIEANATLFAVEMSNNCDVDESALTQGPFAVDLLVTESIPVKTQGPGTYCKATFSFGEANKPLENWLEISGTLPDEREFRIEAKRSEKLIFNGRDSFVVDDDGASFNLSFDALNWLKDAALPDENPVIISDNSNAALYNQFRQYFRDQSRLYKDSNRDNIIGPDERNPIADLMAN</sequence>
<reference evidence="1 2" key="1">
    <citation type="submission" date="2019-08" db="EMBL/GenBank/DDBJ databases">
        <authorList>
            <person name="Liang Q."/>
        </authorList>
    </citation>
    <scope>NUCLEOTIDE SEQUENCE [LARGE SCALE GENOMIC DNA]</scope>
    <source>
        <strain evidence="1 2">V1718</strain>
    </source>
</reference>
<dbReference type="KEGG" id="bbae:FRD01_05100"/>
<dbReference type="EMBL" id="CP042467">
    <property type="protein sequence ID" value="QED26632.1"/>
    <property type="molecule type" value="Genomic_DNA"/>
</dbReference>
<accession>A0A5B8XLB8</accession>
<keyword evidence="2" id="KW-1185">Reference proteome</keyword>
<dbReference type="RefSeq" id="WP_146958237.1">
    <property type="nucleotide sequence ID" value="NZ_CP042467.1"/>
</dbReference>
<organism evidence="1 2">
    <name type="scientific">Microvenator marinus</name>
    <dbReference type="NCBI Taxonomy" id="2600177"/>
    <lineage>
        <taxon>Bacteria</taxon>
        <taxon>Deltaproteobacteria</taxon>
        <taxon>Bradymonadales</taxon>
        <taxon>Microvenatoraceae</taxon>
        <taxon>Microvenator</taxon>
    </lineage>
</organism>
<gene>
    <name evidence="1" type="ORF">FRD01_05100</name>
</gene>
<evidence type="ECO:0000313" key="1">
    <source>
        <dbReference type="EMBL" id="QED26632.1"/>
    </source>
</evidence>